<gene>
    <name evidence="2" type="ORF">ACFQY0_13400</name>
</gene>
<protein>
    <submittedName>
        <fullName evidence="2">Uncharacterized protein</fullName>
    </submittedName>
</protein>
<feature type="chain" id="PRO_5045457600" evidence="1">
    <location>
        <begin position="17"/>
        <end position="284"/>
    </location>
</feature>
<evidence type="ECO:0000313" key="2">
    <source>
        <dbReference type="EMBL" id="MFC7338184.1"/>
    </source>
</evidence>
<comment type="caution">
    <text evidence="2">The sequence shown here is derived from an EMBL/GenBank/DDBJ whole genome shotgun (WGS) entry which is preliminary data.</text>
</comment>
<accession>A0ABW2L8X1</accession>
<sequence>MKYLFIVSLLSLLPLAAEPITVRVKGRVSGITNINGNLVNAIAPQDVALLTLRYDTAAQAAVDSTTSVAGFYQQLQLSAEIQVARSGGVGWSLNTGHTSSIIIENNSIPTTGTSQDSLTVRGTSDNFLVDTPAESGEGGSVQIVFVGGLVSRANELPNLDALSYATQITAQVKRGNDYNAFFLFEPLTYHGFAAGSPSVSGCVPLIMNGLVSSAANRSSSLTLPTTVLGAYHRIETSNNLTTWTPIQNFAGTGYPRNFFHVVGTAPRTFYRVVDSSAEFDELLP</sequence>
<reference evidence="3" key="1">
    <citation type="journal article" date="2019" name="Int. J. Syst. Evol. Microbiol.">
        <title>The Global Catalogue of Microorganisms (GCM) 10K type strain sequencing project: providing services to taxonomists for standard genome sequencing and annotation.</title>
        <authorList>
            <consortium name="The Broad Institute Genomics Platform"/>
            <consortium name="The Broad Institute Genome Sequencing Center for Infectious Disease"/>
            <person name="Wu L."/>
            <person name="Ma J."/>
        </authorList>
    </citation>
    <scope>NUCLEOTIDE SEQUENCE [LARGE SCALE GENOMIC DNA]</scope>
    <source>
        <strain evidence="3">CGMCC 4.1467</strain>
    </source>
</reference>
<organism evidence="2 3">
    <name type="scientific">Haloferula chungangensis</name>
    <dbReference type="NCBI Taxonomy" id="1048331"/>
    <lineage>
        <taxon>Bacteria</taxon>
        <taxon>Pseudomonadati</taxon>
        <taxon>Verrucomicrobiota</taxon>
        <taxon>Verrucomicrobiia</taxon>
        <taxon>Verrucomicrobiales</taxon>
        <taxon>Verrucomicrobiaceae</taxon>
        <taxon>Haloferula</taxon>
    </lineage>
</organism>
<evidence type="ECO:0000313" key="3">
    <source>
        <dbReference type="Proteomes" id="UP001596472"/>
    </source>
</evidence>
<name>A0ABW2L8X1_9BACT</name>
<feature type="signal peptide" evidence="1">
    <location>
        <begin position="1"/>
        <end position="16"/>
    </location>
</feature>
<dbReference type="RefSeq" id="WP_379713208.1">
    <property type="nucleotide sequence ID" value="NZ_JBHTBS010000006.1"/>
</dbReference>
<keyword evidence="3" id="KW-1185">Reference proteome</keyword>
<dbReference type="EMBL" id="JBHTBS010000006">
    <property type="protein sequence ID" value="MFC7338184.1"/>
    <property type="molecule type" value="Genomic_DNA"/>
</dbReference>
<evidence type="ECO:0000256" key="1">
    <source>
        <dbReference type="SAM" id="SignalP"/>
    </source>
</evidence>
<dbReference type="Proteomes" id="UP001596472">
    <property type="component" value="Unassembled WGS sequence"/>
</dbReference>
<proteinExistence type="predicted"/>
<keyword evidence="1" id="KW-0732">Signal</keyword>